<evidence type="ECO:0000313" key="2">
    <source>
        <dbReference type="EMBL" id="OTA18853.1"/>
    </source>
</evidence>
<evidence type="ECO:0000313" key="3">
    <source>
        <dbReference type="Proteomes" id="UP000194280"/>
    </source>
</evidence>
<dbReference type="VEuPathDB" id="FungiDB:BTJ68_15483"/>
<protein>
    <submittedName>
        <fullName evidence="2">Uncharacterized protein</fullName>
    </submittedName>
</protein>
<name>A0A1Z5SLE1_HORWE</name>
<feature type="non-terminal residue" evidence="2">
    <location>
        <position position="76"/>
    </location>
</feature>
<comment type="caution">
    <text evidence="2">The sequence shown here is derived from an EMBL/GenBank/DDBJ whole genome shotgun (WGS) entry which is preliminary data.</text>
</comment>
<dbReference type="EMBL" id="MUNK01000477">
    <property type="protein sequence ID" value="OTA18853.1"/>
    <property type="molecule type" value="Genomic_DNA"/>
</dbReference>
<feature type="region of interest" description="Disordered" evidence="1">
    <location>
        <begin position="1"/>
        <end position="20"/>
    </location>
</feature>
<gene>
    <name evidence="2" type="ORF">BTJ68_15483</name>
</gene>
<accession>A0A1Z5SLE1</accession>
<dbReference type="AlphaFoldDB" id="A0A1Z5SLE1"/>
<dbReference type="STRING" id="1157616.A0A1Z5SLE1"/>
<organism evidence="2 3">
    <name type="scientific">Hortaea werneckii EXF-2000</name>
    <dbReference type="NCBI Taxonomy" id="1157616"/>
    <lineage>
        <taxon>Eukaryota</taxon>
        <taxon>Fungi</taxon>
        <taxon>Dikarya</taxon>
        <taxon>Ascomycota</taxon>
        <taxon>Pezizomycotina</taxon>
        <taxon>Dothideomycetes</taxon>
        <taxon>Dothideomycetidae</taxon>
        <taxon>Mycosphaerellales</taxon>
        <taxon>Teratosphaeriaceae</taxon>
        <taxon>Hortaea</taxon>
    </lineage>
</organism>
<reference evidence="2 3" key="1">
    <citation type="submission" date="2017-01" db="EMBL/GenBank/DDBJ databases">
        <title>The recent genome duplication of the halophilic yeast Hortaea werneckii: insights from long-read sequencing.</title>
        <authorList>
            <person name="Sinha S."/>
            <person name="Flibotte S."/>
            <person name="Neira M."/>
            <person name="Lenassi M."/>
            <person name="Gostincar C."/>
            <person name="Stajich J.E."/>
            <person name="Nislow C.E."/>
        </authorList>
    </citation>
    <scope>NUCLEOTIDE SEQUENCE [LARGE SCALE GENOMIC DNA]</scope>
    <source>
        <strain evidence="2 3">EXF-2000</strain>
    </source>
</reference>
<evidence type="ECO:0000256" key="1">
    <source>
        <dbReference type="SAM" id="MobiDB-lite"/>
    </source>
</evidence>
<dbReference type="Proteomes" id="UP000194280">
    <property type="component" value="Unassembled WGS sequence"/>
</dbReference>
<keyword evidence="3" id="KW-1185">Reference proteome</keyword>
<sequence>MNLFRSKPQPQPPPKVPSDEVIPLHSLDDQFYTRALVLHFFSRFDDVLDPEKLRSALDRLLHLGGWRKLGARLRLN</sequence>
<proteinExistence type="predicted"/>
<dbReference type="InParanoid" id="A0A1Z5SLE1"/>